<evidence type="ECO:0000313" key="2">
    <source>
        <dbReference type="Proteomes" id="UP000277283"/>
    </source>
</evidence>
<name>K7WXE6_9VIRU</name>
<proteinExistence type="predicted"/>
<sequence length="96" mass="12488">MRVHLSLLITLYIQEETFSLLYRPKLKKYRHIFHPFRPRIHFWGRFLHTRQHCCCRHHHHRRHRHHHPHYWSYFLDHRTSFSYIFRYLLVENFYLH</sequence>
<dbReference type="EMBL" id="JX515788">
    <property type="protein sequence ID" value="AFX59769.1"/>
    <property type="molecule type" value="Genomic_DNA"/>
</dbReference>
<evidence type="ECO:0000313" key="1">
    <source>
        <dbReference type="EMBL" id="AFX59769.1"/>
    </source>
</evidence>
<reference evidence="2" key="1">
    <citation type="submission" date="2012-08" db="EMBL/GenBank/DDBJ databases">
        <authorList>
            <person name="Choi T.-J."/>
        </authorList>
    </citation>
    <scope>NUCLEOTIDE SEQUENCE [LARGE SCALE GENOMIC DNA]</scope>
    <source>
        <strain evidence="2">K-LV1</strain>
    </source>
</reference>
<protein>
    <submittedName>
        <fullName evidence="1">Wsv392</fullName>
    </submittedName>
</protein>
<gene>
    <name evidence="1" type="ORF">wssv_03920</name>
</gene>
<accession>K7WXE6</accession>
<dbReference type="Proteomes" id="UP000277283">
    <property type="component" value="Segment"/>
</dbReference>
<organism evidence="1 2">
    <name type="scientific">White spot syndrome virus</name>
    <dbReference type="NCBI Taxonomy" id="342409"/>
    <lineage>
        <taxon>Viruses</taxon>
        <taxon>Viruses incertae sedis</taxon>
        <taxon>Naldaviricetes</taxon>
        <taxon>Nimaviridae</taxon>
        <taxon>Whispovirus</taxon>
    </lineage>
</organism>